<dbReference type="NCBIfam" id="TIGR01646">
    <property type="entry name" value="vgr_GE"/>
    <property type="match status" value="1"/>
</dbReference>
<comment type="caution">
    <text evidence="6">The sequence shown here is derived from an EMBL/GenBank/DDBJ whole genome shotgun (WGS) entry which is preliminary data.</text>
</comment>
<dbReference type="EMBL" id="JBHRVV010000001">
    <property type="protein sequence ID" value="MFC3460250.1"/>
    <property type="molecule type" value="Genomic_DNA"/>
</dbReference>
<sequence length="983" mass="105651">MVELFPRFTQDTRLLRFITPLGSDKLLAECLRVEESLSNTFCIELTALSTDAYIPLKSLLGEPVLVELLTVCSGMKRRPFHGYVTSAQCIGANGGFARYKLTIEPWCAFLKLGRDSRIFQDKTVFDILDAVFGSAFAKSRLVPNWRFDLADRSLYPVRSLTCQYQESNFAFAERLMHEEGLFYFFEHEPANGDGNSGSHTLVVADHNRAFKPNIQAEVRFTQSGAVMHEDSMDRWRTVQRAVVGTATMRSWDYRTRGNRPVTAGTYGRNSEDTACHDTPGAYAYETRAQGQRLIDNQLQALQLAKEIHHGAGTVRTLAAGTTFVLRGQAHLDQAKDDEARTFAVTRVTHLANNNLDAELRSTITKALGDDIKPDFGIDPRKERHGAGTIGGQRPLYRNRIDAIRRQVPYRSSDVDGHGMRIHPRPTVLGQQTAIVVGPPGAVIHTDRDHRIKVQFHWQRNAASNDQSHSRLTHPAPDGQTGAPADDRSGTWVRIATPLAAIAGANWGAVAVPRVGSEVLIDFLDGDIDRPVVIGSLYNGRGKTDAQENQAAYGAGAATGNAPPWFPGESGAHAHPAVLSGIKTQSMRASQSGNGAYNQLVFDDSPGQPRIALQSHAGAHSGTAELNLGNLRHQVDNQRLQPVGFGAEIKTKHSVGFRAGQGLLLSTSACAGATGNQLESREAQTQIEQSCALQTTMAQTAQQHNALLEGVTDPSGPGTAALPALRAMEATIGVLKHTNSHGGTSPTGGNGQVAAYSQPHLQLSSPAGIVAGTPGNAIFTAGVTTSMTADQDVNLAAQGSVSHATKAGISLFTYGKAGNKSKPNQETGVKLHAASGKVSSQSQSGATRITADKTITVASVGKNVVIAADKHVLVTAQGAYLKLEGGNIMLHAPGKVDFKATKKELAGPADGSISKPDLPKAKEIYNEAFVILDEETKQPMAHVRYRLESASGVVVEGFTDAMGRTQRIFTPKIEELTLHLPKDE</sequence>
<comment type="similarity">
    <text evidence="1">Belongs to the VgrG protein family.</text>
</comment>
<evidence type="ECO:0000259" key="5">
    <source>
        <dbReference type="Pfam" id="PF13296"/>
    </source>
</evidence>
<reference evidence="7" key="1">
    <citation type="journal article" date="2019" name="Int. J. Syst. Evol. Microbiol.">
        <title>The Global Catalogue of Microorganisms (GCM) 10K type strain sequencing project: providing services to taxonomists for standard genome sequencing and annotation.</title>
        <authorList>
            <consortium name="The Broad Institute Genomics Platform"/>
            <consortium name="The Broad Institute Genome Sequencing Center for Infectious Disease"/>
            <person name="Wu L."/>
            <person name="Ma J."/>
        </authorList>
    </citation>
    <scope>NUCLEOTIDE SEQUENCE [LARGE SCALE GENOMIC DNA]</scope>
    <source>
        <strain evidence="7">CCM 7480</strain>
    </source>
</reference>
<dbReference type="Pfam" id="PF13296">
    <property type="entry name" value="T6SS_Vgr"/>
    <property type="match status" value="1"/>
</dbReference>
<evidence type="ECO:0000259" key="4">
    <source>
        <dbReference type="Pfam" id="PF10106"/>
    </source>
</evidence>
<dbReference type="Pfam" id="PF04717">
    <property type="entry name" value="Phage_base_V"/>
    <property type="match status" value="1"/>
</dbReference>
<evidence type="ECO:0000256" key="2">
    <source>
        <dbReference type="SAM" id="MobiDB-lite"/>
    </source>
</evidence>
<organism evidence="6 7">
    <name type="scientific">Massilia haematophila</name>
    <dbReference type="NCBI Taxonomy" id="457923"/>
    <lineage>
        <taxon>Bacteria</taxon>
        <taxon>Pseudomonadati</taxon>
        <taxon>Pseudomonadota</taxon>
        <taxon>Betaproteobacteria</taxon>
        <taxon>Burkholderiales</taxon>
        <taxon>Oxalobacteraceae</taxon>
        <taxon>Telluria group</taxon>
        <taxon>Massilia</taxon>
    </lineage>
</organism>
<name>A0ABV7PLY7_9BURK</name>
<evidence type="ECO:0000256" key="1">
    <source>
        <dbReference type="ARBA" id="ARBA00005558"/>
    </source>
</evidence>
<dbReference type="Pfam" id="PF05954">
    <property type="entry name" value="Phage_GPD"/>
    <property type="match status" value="1"/>
</dbReference>
<dbReference type="InterPro" id="IPR028244">
    <property type="entry name" value="T6SS_Rhs_Vgr_dom"/>
</dbReference>
<keyword evidence="7" id="KW-1185">Reference proteome</keyword>
<evidence type="ECO:0000313" key="6">
    <source>
        <dbReference type="EMBL" id="MFC3460250.1"/>
    </source>
</evidence>
<dbReference type="NCBIfam" id="TIGR03361">
    <property type="entry name" value="VI_Rhs_Vgr"/>
    <property type="match status" value="1"/>
</dbReference>
<dbReference type="RefSeq" id="WP_379736881.1">
    <property type="nucleotide sequence ID" value="NZ_JBHRVV010000001.1"/>
</dbReference>
<feature type="domain" description="DUF2345" evidence="4">
    <location>
        <begin position="748"/>
        <end position="908"/>
    </location>
</feature>
<evidence type="ECO:0000259" key="3">
    <source>
        <dbReference type="Pfam" id="PF04717"/>
    </source>
</evidence>
<dbReference type="InterPro" id="IPR006531">
    <property type="entry name" value="Gp5/Vgr_OB"/>
</dbReference>
<gene>
    <name evidence="6" type="ORF">ACFOPH_18615</name>
</gene>
<dbReference type="Proteomes" id="UP001595665">
    <property type="component" value="Unassembled WGS sequence"/>
</dbReference>
<dbReference type="Gene3D" id="4.10.220.110">
    <property type="match status" value="1"/>
</dbReference>
<dbReference type="InterPro" id="IPR037026">
    <property type="entry name" value="Vgr_OB-fold_dom_sf"/>
</dbReference>
<feature type="domain" description="Gp5/Type VI secretion system Vgr protein OB-fold" evidence="3">
    <location>
        <begin position="485"/>
        <end position="537"/>
    </location>
</feature>
<accession>A0ABV7PLY7</accession>
<dbReference type="InterPro" id="IPR017847">
    <property type="entry name" value="T6SS_RhsGE_Vgr_subset"/>
</dbReference>
<protein>
    <submittedName>
        <fullName evidence="6">Type VI secretion system Vgr family protein</fullName>
    </submittedName>
</protein>
<dbReference type="Gene3D" id="2.30.110.50">
    <property type="match status" value="1"/>
</dbReference>
<evidence type="ECO:0000313" key="7">
    <source>
        <dbReference type="Proteomes" id="UP001595665"/>
    </source>
</evidence>
<dbReference type="Gene3D" id="2.40.50.230">
    <property type="entry name" value="Gp5 N-terminal domain"/>
    <property type="match status" value="1"/>
</dbReference>
<dbReference type="InterPro" id="IPR006533">
    <property type="entry name" value="T6SS_Vgr_RhsGE"/>
</dbReference>
<dbReference type="SUPFAM" id="SSF69255">
    <property type="entry name" value="gp5 N-terminal domain-like"/>
    <property type="match status" value="1"/>
</dbReference>
<dbReference type="InterPro" id="IPR018769">
    <property type="entry name" value="VgrG2_DUF2345"/>
</dbReference>
<dbReference type="SUPFAM" id="SSF69279">
    <property type="entry name" value="Phage tail proteins"/>
    <property type="match status" value="2"/>
</dbReference>
<proteinExistence type="inferred from homology"/>
<feature type="domain" description="Putative type VI secretion system Rhs element associated Vgr" evidence="5">
    <location>
        <begin position="593"/>
        <end position="700"/>
    </location>
</feature>
<dbReference type="Gene3D" id="3.55.50.10">
    <property type="entry name" value="Baseplate protein-like domains"/>
    <property type="match status" value="1"/>
</dbReference>
<dbReference type="Pfam" id="PF10106">
    <property type="entry name" value="DUF2345"/>
    <property type="match status" value="1"/>
</dbReference>
<feature type="region of interest" description="Disordered" evidence="2">
    <location>
        <begin position="460"/>
        <end position="487"/>
    </location>
</feature>